<comment type="caution">
    <text evidence="2">The sequence shown here is derived from an EMBL/GenBank/DDBJ whole genome shotgun (WGS) entry which is preliminary data.</text>
</comment>
<keyword evidence="3" id="KW-1185">Reference proteome</keyword>
<dbReference type="EMBL" id="VJZE01000074">
    <property type="protein sequence ID" value="MPY40919.1"/>
    <property type="molecule type" value="Genomic_DNA"/>
</dbReference>
<name>A0A5N8W104_9ACTN</name>
<dbReference type="Pfam" id="PF14433">
    <property type="entry name" value="SUKH-3"/>
    <property type="match status" value="1"/>
</dbReference>
<dbReference type="AlphaFoldDB" id="A0A5N8W104"/>
<reference evidence="2 3" key="1">
    <citation type="submission" date="2019-07" db="EMBL/GenBank/DDBJ databases">
        <title>New species of Amycolatopsis and Streptomyces.</title>
        <authorList>
            <person name="Duangmal K."/>
            <person name="Teo W.F.A."/>
            <person name="Lipun K."/>
        </authorList>
    </citation>
    <scope>NUCLEOTIDE SEQUENCE [LARGE SCALE GENOMIC DNA]</scope>
    <source>
        <strain evidence="2 3">TISTR 2346</strain>
    </source>
</reference>
<feature type="region of interest" description="Disordered" evidence="1">
    <location>
        <begin position="1"/>
        <end position="27"/>
    </location>
</feature>
<proteinExistence type="predicted"/>
<evidence type="ECO:0008006" key="4">
    <source>
        <dbReference type="Google" id="ProtNLM"/>
    </source>
</evidence>
<gene>
    <name evidence="2" type="ORF">FNH04_13695</name>
</gene>
<evidence type="ECO:0000313" key="2">
    <source>
        <dbReference type="EMBL" id="MPY40919.1"/>
    </source>
</evidence>
<organism evidence="2 3">
    <name type="scientific">Streptomyces phyllanthi</name>
    <dbReference type="NCBI Taxonomy" id="1803180"/>
    <lineage>
        <taxon>Bacteria</taxon>
        <taxon>Bacillati</taxon>
        <taxon>Actinomycetota</taxon>
        <taxon>Actinomycetes</taxon>
        <taxon>Kitasatosporales</taxon>
        <taxon>Streptomycetaceae</taxon>
        <taxon>Streptomyces</taxon>
    </lineage>
</organism>
<dbReference type="OrthoDB" id="4135344at2"/>
<accession>A0A5N8W104</accession>
<feature type="compositionally biased region" description="Polar residues" evidence="1">
    <location>
        <begin position="1"/>
        <end position="16"/>
    </location>
</feature>
<evidence type="ECO:0000313" key="3">
    <source>
        <dbReference type="Proteomes" id="UP000326979"/>
    </source>
</evidence>
<sequence>MMSEQASTRSTISPSPGRTERCSRRAAGAEEFWEGAARVSDRPDSPREAGLPERLSDILAEDARWMASEADVRHIRDVWDELGIHCAPTALRFVEEFNGTGFDYPRHPLDPGTHSCELNAERASRIVNGEKLRGYERRTGEKLTPVGTAASGPLVLLVAEGGRTYGAYDAFLALYGGSPEEALVHLVDRVRPERLD</sequence>
<protein>
    <recommendedName>
        <fullName evidence="4">SUKH-3 domain containing protein</fullName>
    </recommendedName>
</protein>
<dbReference type="InterPro" id="IPR025850">
    <property type="entry name" value="SUKH-3"/>
</dbReference>
<dbReference type="Proteomes" id="UP000326979">
    <property type="component" value="Unassembled WGS sequence"/>
</dbReference>
<evidence type="ECO:0000256" key="1">
    <source>
        <dbReference type="SAM" id="MobiDB-lite"/>
    </source>
</evidence>